<dbReference type="Proteomes" id="UP001501011">
    <property type="component" value="Unassembled WGS sequence"/>
</dbReference>
<name>A0ABP8IDN9_9GAMM</name>
<feature type="signal peptide" evidence="1">
    <location>
        <begin position="1"/>
        <end position="23"/>
    </location>
</feature>
<feature type="chain" id="PRO_5045203408" evidence="1">
    <location>
        <begin position="24"/>
        <end position="108"/>
    </location>
</feature>
<evidence type="ECO:0000256" key="1">
    <source>
        <dbReference type="SAM" id="SignalP"/>
    </source>
</evidence>
<keyword evidence="3" id="KW-1185">Reference proteome</keyword>
<proteinExistence type="predicted"/>
<organism evidence="2 3">
    <name type="scientific">Kangiella marina</name>
    <dbReference type="NCBI Taxonomy" id="1079178"/>
    <lineage>
        <taxon>Bacteria</taxon>
        <taxon>Pseudomonadati</taxon>
        <taxon>Pseudomonadota</taxon>
        <taxon>Gammaproteobacteria</taxon>
        <taxon>Kangiellales</taxon>
        <taxon>Kangiellaceae</taxon>
        <taxon>Kangiella</taxon>
    </lineage>
</organism>
<dbReference type="RefSeq" id="WP_345291629.1">
    <property type="nucleotide sequence ID" value="NZ_BAABFV010000001.1"/>
</dbReference>
<evidence type="ECO:0000313" key="2">
    <source>
        <dbReference type="EMBL" id="GAA4356788.1"/>
    </source>
</evidence>
<reference evidence="3" key="1">
    <citation type="journal article" date="2019" name="Int. J. Syst. Evol. Microbiol.">
        <title>The Global Catalogue of Microorganisms (GCM) 10K type strain sequencing project: providing services to taxonomists for standard genome sequencing and annotation.</title>
        <authorList>
            <consortium name="The Broad Institute Genomics Platform"/>
            <consortium name="The Broad Institute Genome Sequencing Center for Infectious Disease"/>
            <person name="Wu L."/>
            <person name="Ma J."/>
        </authorList>
    </citation>
    <scope>NUCLEOTIDE SEQUENCE [LARGE SCALE GENOMIC DNA]</scope>
    <source>
        <strain evidence="3">JCM 17728</strain>
    </source>
</reference>
<accession>A0ABP8IDN9</accession>
<evidence type="ECO:0000313" key="3">
    <source>
        <dbReference type="Proteomes" id="UP001501011"/>
    </source>
</evidence>
<sequence>MLKTLMLCLVFYLFSASTYGASATVKVTIKIPQAPEATRLYNFKQKSYEIIRSPANLSREEILNYLPQQNPKVTEILDLHIAKGRTPYRALTFVYLYLKNPPRSNHTD</sequence>
<dbReference type="EMBL" id="BAABFV010000001">
    <property type="protein sequence ID" value="GAA4356788.1"/>
    <property type="molecule type" value="Genomic_DNA"/>
</dbReference>
<protein>
    <submittedName>
        <fullName evidence="2">Uncharacterized protein</fullName>
    </submittedName>
</protein>
<keyword evidence="1" id="KW-0732">Signal</keyword>
<comment type="caution">
    <text evidence="2">The sequence shown here is derived from an EMBL/GenBank/DDBJ whole genome shotgun (WGS) entry which is preliminary data.</text>
</comment>
<gene>
    <name evidence="2" type="ORF">GCM10023151_05070</name>
</gene>